<evidence type="ECO:0000256" key="1">
    <source>
        <dbReference type="ARBA" id="ARBA00004651"/>
    </source>
</evidence>
<dbReference type="AlphaFoldDB" id="A0A2S6IKB4"/>
<dbReference type="HAMAP" id="MF_01006">
    <property type="entry name" value="Undec_diphosphatase"/>
    <property type="match status" value="1"/>
</dbReference>
<evidence type="ECO:0000256" key="6">
    <source>
        <dbReference type="ARBA" id="ARBA00022692"/>
    </source>
</evidence>
<keyword evidence="7 17" id="KW-0378">Hydrolase</keyword>
<dbReference type="Proteomes" id="UP000239485">
    <property type="component" value="Unassembled WGS sequence"/>
</dbReference>
<dbReference type="NCBIfam" id="TIGR00753">
    <property type="entry name" value="undec_PP_bacA"/>
    <property type="match status" value="1"/>
</dbReference>
<evidence type="ECO:0000256" key="3">
    <source>
        <dbReference type="ARBA" id="ARBA00012374"/>
    </source>
</evidence>
<feature type="transmembrane region" description="Helical" evidence="17">
    <location>
        <begin position="254"/>
        <end position="276"/>
    </location>
</feature>
<dbReference type="GO" id="GO:0050380">
    <property type="term" value="F:undecaprenyl-diphosphatase activity"/>
    <property type="evidence" value="ECO:0007669"/>
    <property type="project" value="UniProtKB-UniRule"/>
</dbReference>
<dbReference type="GO" id="GO:0009252">
    <property type="term" value="P:peptidoglycan biosynthetic process"/>
    <property type="evidence" value="ECO:0007669"/>
    <property type="project" value="UniProtKB-KW"/>
</dbReference>
<keyword evidence="8 17" id="KW-0133">Cell shape</keyword>
<protein>
    <recommendedName>
        <fullName evidence="4 17">Undecaprenyl-diphosphatase</fullName>
        <ecNumber evidence="3 17">3.6.1.27</ecNumber>
    </recommendedName>
    <alternativeName>
        <fullName evidence="15 17">Bacitracin resistance protein</fullName>
    </alternativeName>
    <alternativeName>
        <fullName evidence="14 17">Undecaprenyl pyrophosphate phosphatase</fullName>
    </alternativeName>
</protein>
<keyword evidence="12 17" id="KW-0046">Antibiotic resistance</keyword>
<dbReference type="EMBL" id="PTJD01000007">
    <property type="protein sequence ID" value="PPK94649.1"/>
    <property type="molecule type" value="Genomic_DNA"/>
</dbReference>
<dbReference type="GO" id="GO:0005886">
    <property type="term" value="C:plasma membrane"/>
    <property type="evidence" value="ECO:0007669"/>
    <property type="project" value="UniProtKB-SubCell"/>
</dbReference>
<evidence type="ECO:0000256" key="16">
    <source>
        <dbReference type="ARBA" id="ARBA00047594"/>
    </source>
</evidence>
<evidence type="ECO:0000256" key="13">
    <source>
        <dbReference type="ARBA" id="ARBA00023316"/>
    </source>
</evidence>
<evidence type="ECO:0000313" key="18">
    <source>
        <dbReference type="EMBL" id="PPK94649.1"/>
    </source>
</evidence>
<evidence type="ECO:0000256" key="4">
    <source>
        <dbReference type="ARBA" id="ARBA00021581"/>
    </source>
</evidence>
<evidence type="ECO:0000256" key="14">
    <source>
        <dbReference type="ARBA" id="ARBA00032707"/>
    </source>
</evidence>
<reference evidence="18 19" key="1">
    <citation type="submission" date="2018-02" db="EMBL/GenBank/DDBJ databases">
        <title>Genomic Encyclopedia of Archaeal and Bacterial Type Strains, Phase II (KMG-II): from individual species to whole genera.</title>
        <authorList>
            <person name="Goeker M."/>
        </authorList>
    </citation>
    <scope>NUCLEOTIDE SEQUENCE [LARGE SCALE GENOMIC DNA]</scope>
    <source>
        <strain evidence="18 19">DSM 22857</strain>
    </source>
</reference>
<evidence type="ECO:0000256" key="7">
    <source>
        <dbReference type="ARBA" id="ARBA00022801"/>
    </source>
</evidence>
<dbReference type="InterPro" id="IPR003824">
    <property type="entry name" value="UppP"/>
</dbReference>
<keyword evidence="11 17" id="KW-0472">Membrane</keyword>
<evidence type="ECO:0000256" key="5">
    <source>
        <dbReference type="ARBA" id="ARBA00022475"/>
    </source>
</evidence>
<feature type="transmembrane region" description="Helical" evidence="17">
    <location>
        <begin position="114"/>
        <end position="134"/>
    </location>
</feature>
<dbReference type="OrthoDB" id="9808289at2"/>
<keyword evidence="5 17" id="KW-1003">Cell membrane</keyword>
<comment type="caution">
    <text evidence="18">The sequence shown here is derived from an EMBL/GenBank/DDBJ whole genome shotgun (WGS) entry which is preliminary data.</text>
</comment>
<keyword evidence="6 17" id="KW-0812">Transmembrane</keyword>
<dbReference type="GO" id="GO:0008360">
    <property type="term" value="P:regulation of cell shape"/>
    <property type="evidence" value="ECO:0007669"/>
    <property type="project" value="UniProtKB-KW"/>
</dbReference>
<dbReference type="NCBIfam" id="NF001392">
    <property type="entry name" value="PRK00281.2-1"/>
    <property type="match status" value="1"/>
</dbReference>
<feature type="transmembrane region" description="Helical" evidence="17">
    <location>
        <begin position="154"/>
        <end position="181"/>
    </location>
</feature>
<keyword evidence="19" id="KW-1185">Reference proteome</keyword>
<evidence type="ECO:0000256" key="11">
    <source>
        <dbReference type="ARBA" id="ARBA00023136"/>
    </source>
</evidence>
<feature type="transmembrane region" description="Helical" evidence="17">
    <location>
        <begin position="220"/>
        <end position="242"/>
    </location>
</feature>
<dbReference type="EC" id="3.6.1.27" evidence="3 17"/>
<dbReference type="GO" id="GO:0071555">
    <property type="term" value="P:cell wall organization"/>
    <property type="evidence" value="ECO:0007669"/>
    <property type="project" value="UniProtKB-KW"/>
</dbReference>
<feature type="transmembrane region" description="Helical" evidence="17">
    <location>
        <begin position="89"/>
        <end position="107"/>
    </location>
</feature>
<dbReference type="GO" id="GO:0046677">
    <property type="term" value="P:response to antibiotic"/>
    <property type="evidence" value="ECO:0007669"/>
    <property type="project" value="UniProtKB-UniRule"/>
</dbReference>
<gene>
    <name evidence="17" type="primary">uppP</name>
    <name evidence="18" type="ORF">CLV92_107152</name>
</gene>
<evidence type="ECO:0000256" key="17">
    <source>
        <dbReference type="HAMAP-Rule" id="MF_01006"/>
    </source>
</evidence>
<comment type="subcellular location">
    <subcellularLocation>
        <location evidence="1 17">Cell membrane</location>
        <topology evidence="1 17">Multi-pass membrane protein</topology>
    </subcellularLocation>
</comment>
<evidence type="ECO:0000256" key="15">
    <source>
        <dbReference type="ARBA" id="ARBA00032932"/>
    </source>
</evidence>
<keyword evidence="9 17" id="KW-0573">Peptidoglycan synthesis</keyword>
<comment type="function">
    <text evidence="17">Catalyzes the dephosphorylation of undecaprenyl diphosphate (UPP). Confers resistance to bacitracin.</text>
</comment>
<evidence type="ECO:0000256" key="9">
    <source>
        <dbReference type="ARBA" id="ARBA00022984"/>
    </source>
</evidence>
<accession>A0A2S6IKB4</accession>
<keyword evidence="10 17" id="KW-1133">Transmembrane helix</keyword>
<evidence type="ECO:0000256" key="12">
    <source>
        <dbReference type="ARBA" id="ARBA00023251"/>
    </source>
</evidence>
<dbReference type="PANTHER" id="PTHR30622:SF4">
    <property type="entry name" value="UNDECAPRENYL-DIPHOSPHATASE"/>
    <property type="match status" value="1"/>
</dbReference>
<comment type="miscellaneous">
    <text evidence="17">Bacitracin is thought to be involved in the inhibition of peptidoglycan synthesis by sequestering undecaprenyl diphosphate, thereby reducing the pool of lipid carrier available.</text>
</comment>
<evidence type="ECO:0000313" key="19">
    <source>
        <dbReference type="Proteomes" id="UP000239485"/>
    </source>
</evidence>
<dbReference type="PANTHER" id="PTHR30622">
    <property type="entry name" value="UNDECAPRENYL-DIPHOSPHATASE"/>
    <property type="match status" value="1"/>
</dbReference>
<comment type="similarity">
    <text evidence="2 17">Belongs to the UppP family.</text>
</comment>
<dbReference type="Pfam" id="PF02673">
    <property type="entry name" value="BacA"/>
    <property type="match status" value="1"/>
</dbReference>
<organism evidence="18 19">
    <name type="scientific">Kineococcus xinjiangensis</name>
    <dbReference type="NCBI Taxonomy" id="512762"/>
    <lineage>
        <taxon>Bacteria</taxon>
        <taxon>Bacillati</taxon>
        <taxon>Actinomycetota</taxon>
        <taxon>Actinomycetes</taxon>
        <taxon>Kineosporiales</taxon>
        <taxon>Kineosporiaceae</taxon>
        <taxon>Kineococcus</taxon>
    </lineage>
</organism>
<keyword evidence="13 17" id="KW-0961">Cell wall biogenesis/degradation</keyword>
<sequence length="282" mass="30170">MSIGLAEAVVLGLVQGLTEFLPISSSAHLSVTGQLIGAGDPGAAFTAISQLGTEAAVIIYFRRDIARIVSRWVGSLAGRVPRGDPDARMGWLVILGSIPIGVFGLLFKDQIETVLRGYLLTATTLWVFALLLGWADRRGAKERELTQLTWKHGILFGLAQSLALIPGVSRSGGTITAGLLLGYTREAAARYSFLLAIPAVVLSGFFQLYEEVRDGASVPWSATIVATAIAFVVGYAVIAWLMRYITTHSYKPFVVYRIVLAAVVYALVAAAVLPPFHDLPLG</sequence>
<feature type="transmembrane region" description="Helical" evidence="17">
    <location>
        <begin position="188"/>
        <end position="208"/>
    </location>
</feature>
<comment type="catalytic activity">
    <reaction evidence="16 17">
        <text>di-trans,octa-cis-undecaprenyl diphosphate + H2O = di-trans,octa-cis-undecaprenyl phosphate + phosphate + H(+)</text>
        <dbReference type="Rhea" id="RHEA:28094"/>
        <dbReference type="ChEBI" id="CHEBI:15377"/>
        <dbReference type="ChEBI" id="CHEBI:15378"/>
        <dbReference type="ChEBI" id="CHEBI:43474"/>
        <dbReference type="ChEBI" id="CHEBI:58405"/>
        <dbReference type="ChEBI" id="CHEBI:60392"/>
        <dbReference type="EC" id="3.6.1.27"/>
    </reaction>
</comment>
<evidence type="ECO:0000256" key="10">
    <source>
        <dbReference type="ARBA" id="ARBA00022989"/>
    </source>
</evidence>
<name>A0A2S6IKB4_9ACTN</name>
<proteinExistence type="inferred from homology"/>
<evidence type="ECO:0000256" key="2">
    <source>
        <dbReference type="ARBA" id="ARBA00010621"/>
    </source>
</evidence>
<evidence type="ECO:0000256" key="8">
    <source>
        <dbReference type="ARBA" id="ARBA00022960"/>
    </source>
</evidence>